<dbReference type="AlphaFoldDB" id="A0A8H7C245"/>
<feature type="transmembrane region" description="Helical" evidence="1">
    <location>
        <begin position="227"/>
        <end position="247"/>
    </location>
</feature>
<keyword evidence="1" id="KW-1133">Transmembrane helix</keyword>
<feature type="domain" description="DUF6533" evidence="2">
    <location>
        <begin position="39"/>
        <end position="84"/>
    </location>
</feature>
<evidence type="ECO:0000256" key="1">
    <source>
        <dbReference type="SAM" id="Phobius"/>
    </source>
</evidence>
<comment type="caution">
    <text evidence="3">The sequence shown here is derived from an EMBL/GenBank/DDBJ whole genome shotgun (WGS) entry which is preliminary data.</text>
</comment>
<feature type="transmembrane region" description="Helical" evidence="1">
    <location>
        <begin position="70"/>
        <end position="88"/>
    </location>
</feature>
<dbReference type="Pfam" id="PF20151">
    <property type="entry name" value="DUF6533"/>
    <property type="match status" value="1"/>
</dbReference>
<feature type="transmembrane region" description="Helical" evidence="1">
    <location>
        <begin position="31"/>
        <end position="50"/>
    </location>
</feature>
<keyword evidence="1" id="KW-0812">Transmembrane</keyword>
<name>A0A8H7C245_AGABI</name>
<organism evidence="3 4">
    <name type="scientific">Agaricus bisporus var. burnettii</name>
    <dbReference type="NCBI Taxonomy" id="192524"/>
    <lineage>
        <taxon>Eukaryota</taxon>
        <taxon>Fungi</taxon>
        <taxon>Dikarya</taxon>
        <taxon>Basidiomycota</taxon>
        <taxon>Agaricomycotina</taxon>
        <taxon>Agaricomycetes</taxon>
        <taxon>Agaricomycetidae</taxon>
        <taxon>Agaricales</taxon>
        <taxon>Agaricineae</taxon>
        <taxon>Agaricaceae</taxon>
        <taxon>Agaricus</taxon>
    </lineage>
</organism>
<protein>
    <recommendedName>
        <fullName evidence="2">DUF6533 domain-containing protein</fullName>
    </recommendedName>
</protein>
<feature type="transmembrane region" description="Helical" evidence="1">
    <location>
        <begin position="253"/>
        <end position="272"/>
    </location>
</feature>
<proteinExistence type="predicted"/>
<feature type="transmembrane region" description="Helical" evidence="1">
    <location>
        <begin position="141"/>
        <end position="164"/>
    </location>
</feature>
<reference evidence="3 4" key="1">
    <citation type="journal article" name="Sci. Rep.">
        <title>Telomere-to-telomere assembled and centromere annotated genomes of the two main subspecies of the button mushroom Agaricus bisporus reveal especially polymorphic chromosome ends.</title>
        <authorList>
            <person name="Sonnenberg A.S.M."/>
            <person name="Sedaghat-Telgerd N."/>
            <person name="Lavrijssen B."/>
            <person name="Ohm R.A."/>
            <person name="Hendrickx P.M."/>
            <person name="Scholtmeijer K."/>
            <person name="Baars J.J.P."/>
            <person name="van Peer A."/>
        </authorList>
    </citation>
    <scope>NUCLEOTIDE SEQUENCE [LARGE SCALE GENOMIC DNA]</scope>
    <source>
        <strain evidence="3 4">H119_p4</strain>
    </source>
</reference>
<dbReference type="Proteomes" id="UP000629468">
    <property type="component" value="Unassembled WGS sequence"/>
</dbReference>
<accession>A0A8H7C245</accession>
<gene>
    <name evidence="3" type="ORF">Agabi119p4_11272</name>
</gene>
<feature type="transmembrane region" description="Helical" evidence="1">
    <location>
        <begin position="184"/>
        <end position="206"/>
    </location>
</feature>
<evidence type="ECO:0000313" key="3">
    <source>
        <dbReference type="EMBL" id="KAF7760596.1"/>
    </source>
</evidence>
<sequence length="302" mass="34563">MRAFEVQGPWQYKAFELRRESTLLDDFPTRMSSIMVRQYTNIAGLVLLVYDQIITWDREVNRIWRSSDRALKTMFFLGRYLALAIQIINLVVSHPDVLEKQMMDCHKWFGFQTSVVLLLLLNLRLVFTLRLYALYERSTKIAAFLLSGFVFYTPGLFLIGSRLVPQLKLDSSCMAMESANSKAIISFTVICMLDHCIIWGLTANKYRDAIRRGWSTNPILRLVMRDTSWSCLAICGLFIAAIPYSMMVGRIGHIIYCIFSSLISVLTCRTLLNMRGLSGSEGPLSIDITTVELELTDFTQSE</sequence>
<evidence type="ECO:0000259" key="2">
    <source>
        <dbReference type="Pfam" id="PF20151"/>
    </source>
</evidence>
<dbReference type="InterPro" id="IPR045340">
    <property type="entry name" value="DUF6533"/>
</dbReference>
<dbReference type="EMBL" id="JABXXO010000015">
    <property type="protein sequence ID" value="KAF7760596.1"/>
    <property type="molecule type" value="Genomic_DNA"/>
</dbReference>
<feature type="transmembrane region" description="Helical" evidence="1">
    <location>
        <begin position="108"/>
        <end position="129"/>
    </location>
</feature>
<evidence type="ECO:0000313" key="4">
    <source>
        <dbReference type="Proteomes" id="UP000629468"/>
    </source>
</evidence>
<keyword evidence="1" id="KW-0472">Membrane</keyword>